<dbReference type="InterPro" id="IPR036388">
    <property type="entry name" value="WH-like_DNA-bd_sf"/>
</dbReference>
<dbReference type="NCBIfam" id="NF033788">
    <property type="entry name" value="HTH_metalloreg"/>
    <property type="match status" value="1"/>
</dbReference>
<keyword evidence="1" id="KW-0805">Transcription regulation</keyword>
<dbReference type="Gene3D" id="1.10.10.10">
    <property type="entry name" value="Winged helix-like DNA-binding domain superfamily/Winged helix DNA-binding domain"/>
    <property type="match status" value="1"/>
</dbReference>
<evidence type="ECO:0000256" key="2">
    <source>
        <dbReference type="ARBA" id="ARBA00023125"/>
    </source>
</evidence>
<evidence type="ECO:0000259" key="4">
    <source>
        <dbReference type="PROSITE" id="PS50987"/>
    </source>
</evidence>
<dbReference type="PANTHER" id="PTHR43132">
    <property type="entry name" value="ARSENICAL RESISTANCE OPERON REPRESSOR ARSR-RELATED"/>
    <property type="match status" value="1"/>
</dbReference>
<dbReference type="Pfam" id="PF01022">
    <property type="entry name" value="HTH_5"/>
    <property type="match status" value="1"/>
</dbReference>
<proteinExistence type="predicted"/>
<keyword evidence="3" id="KW-0804">Transcription</keyword>
<evidence type="ECO:0000313" key="5">
    <source>
        <dbReference type="EMBL" id="KXB00819.1"/>
    </source>
</evidence>
<dbReference type="Proteomes" id="UP000070400">
    <property type="component" value="Unassembled WGS sequence"/>
</dbReference>
<dbReference type="SMART" id="SM00418">
    <property type="entry name" value="HTH_ARSR"/>
    <property type="match status" value="1"/>
</dbReference>
<dbReference type="InterPro" id="IPR011991">
    <property type="entry name" value="ArsR-like_HTH"/>
</dbReference>
<evidence type="ECO:0000256" key="1">
    <source>
        <dbReference type="ARBA" id="ARBA00023015"/>
    </source>
</evidence>
<accession>A0A133V303</accession>
<protein>
    <recommendedName>
        <fullName evidence="4">HTH arsR-type domain-containing protein</fullName>
    </recommendedName>
</protein>
<gene>
    <name evidence="5" type="ORF">AKJ43_03900</name>
</gene>
<dbReference type="InterPro" id="IPR036390">
    <property type="entry name" value="WH_DNA-bd_sf"/>
</dbReference>
<keyword evidence="2" id="KW-0238">DNA-binding</keyword>
<dbReference type="GO" id="GO:0003677">
    <property type="term" value="F:DNA binding"/>
    <property type="evidence" value="ECO:0007669"/>
    <property type="project" value="UniProtKB-KW"/>
</dbReference>
<dbReference type="InterPro" id="IPR001845">
    <property type="entry name" value="HTH_ArsR_DNA-bd_dom"/>
</dbReference>
<feature type="domain" description="HTH arsR-type" evidence="4">
    <location>
        <begin position="1"/>
        <end position="88"/>
    </location>
</feature>
<dbReference type="EMBL" id="LHXX01000080">
    <property type="protein sequence ID" value="KXB00819.1"/>
    <property type="molecule type" value="Genomic_DNA"/>
</dbReference>
<dbReference type="AlphaFoldDB" id="A0A133V303"/>
<dbReference type="PRINTS" id="PR00778">
    <property type="entry name" value="HTHARSR"/>
</dbReference>
<comment type="caution">
    <text evidence="5">The sequence shown here is derived from an EMBL/GenBank/DDBJ whole genome shotgun (WGS) entry which is preliminary data.</text>
</comment>
<dbReference type="PANTHER" id="PTHR43132:SF2">
    <property type="entry name" value="ARSENICAL RESISTANCE OPERON REPRESSOR ARSR-RELATED"/>
    <property type="match status" value="1"/>
</dbReference>
<reference evidence="5 6" key="1">
    <citation type="journal article" date="2016" name="Sci. Rep.">
        <title>Metabolic traits of an uncultured archaeal lineage -MSBL1- from brine pools of the Red Sea.</title>
        <authorList>
            <person name="Mwirichia R."/>
            <person name="Alam I."/>
            <person name="Rashid M."/>
            <person name="Vinu M."/>
            <person name="Ba-Alawi W."/>
            <person name="Anthony Kamau A."/>
            <person name="Kamanda Ngugi D."/>
            <person name="Goker M."/>
            <person name="Klenk H.P."/>
            <person name="Bajic V."/>
            <person name="Stingl U."/>
        </authorList>
    </citation>
    <scope>NUCLEOTIDE SEQUENCE [LARGE SCALE GENOMIC DNA]</scope>
    <source>
        <strain evidence="5">SCGC-AAA261D19</strain>
    </source>
</reference>
<dbReference type="SUPFAM" id="SSF46785">
    <property type="entry name" value="Winged helix' DNA-binding domain"/>
    <property type="match status" value="1"/>
</dbReference>
<dbReference type="InterPro" id="IPR051011">
    <property type="entry name" value="Metal_resp_trans_reg"/>
</dbReference>
<evidence type="ECO:0000256" key="3">
    <source>
        <dbReference type="ARBA" id="ARBA00023163"/>
    </source>
</evidence>
<evidence type="ECO:0000313" key="6">
    <source>
        <dbReference type="Proteomes" id="UP000070400"/>
    </source>
</evidence>
<keyword evidence="6" id="KW-1185">Reference proteome</keyword>
<sequence length="98" mass="11021">MLAEMCKMLSNPTRLKIIENLREGEKSVGGLVSEIGECQASVSQHLSRLSSMNLVKRRRDGAKAYYRVANTKIFKACDTVREVLIEQFSEIEGLMKKG</sequence>
<dbReference type="GO" id="GO:0003700">
    <property type="term" value="F:DNA-binding transcription factor activity"/>
    <property type="evidence" value="ECO:0007669"/>
    <property type="project" value="InterPro"/>
</dbReference>
<name>A0A133V303_9EURY</name>
<dbReference type="CDD" id="cd00090">
    <property type="entry name" value="HTH_ARSR"/>
    <property type="match status" value="1"/>
</dbReference>
<dbReference type="PROSITE" id="PS50987">
    <property type="entry name" value="HTH_ARSR_2"/>
    <property type="match status" value="1"/>
</dbReference>
<organism evidence="5 6">
    <name type="scientific">candidate division MSBL1 archaeon SCGC-AAA261D19</name>
    <dbReference type="NCBI Taxonomy" id="1698273"/>
    <lineage>
        <taxon>Archaea</taxon>
        <taxon>Methanobacteriati</taxon>
        <taxon>Methanobacteriota</taxon>
        <taxon>candidate division MSBL1</taxon>
    </lineage>
</organism>